<dbReference type="InterPro" id="IPR029058">
    <property type="entry name" value="AB_hydrolase_fold"/>
</dbReference>
<dbReference type="AlphaFoldDB" id="A0ABD0LD70"/>
<evidence type="ECO:0000313" key="2">
    <source>
        <dbReference type="Proteomes" id="UP001519460"/>
    </source>
</evidence>
<proteinExistence type="predicted"/>
<dbReference type="Proteomes" id="UP001519460">
    <property type="component" value="Unassembled WGS sequence"/>
</dbReference>
<evidence type="ECO:0000313" key="1">
    <source>
        <dbReference type="EMBL" id="KAK7497193.1"/>
    </source>
</evidence>
<dbReference type="PANTHER" id="PTHR33428:SF14">
    <property type="entry name" value="CARBOXYLESTERASE TYPE B DOMAIN-CONTAINING PROTEIN"/>
    <property type="match status" value="1"/>
</dbReference>
<dbReference type="EMBL" id="JACVVK020000060">
    <property type="protein sequence ID" value="KAK7497193.1"/>
    <property type="molecule type" value="Genomic_DNA"/>
</dbReference>
<name>A0ABD0LD70_9CAEN</name>
<dbReference type="PANTHER" id="PTHR33428">
    <property type="entry name" value="CHLOROPHYLLASE-2, CHLOROPLASTIC"/>
    <property type="match status" value="1"/>
</dbReference>
<organism evidence="1 2">
    <name type="scientific">Batillaria attramentaria</name>
    <dbReference type="NCBI Taxonomy" id="370345"/>
    <lineage>
        <taxon>Eukaryota</taxon>
        <taxon>Metazoa</taxon>
        <taxon>Spiralia</taxon>
        <taxon>Lophotrochozoa</taxon>
        <taxon>Mollusca</taxon>
        <taxon>Gastropoda</taxon>
        <taxon>Caenogastropoda</taxon>
        <taxon>Sorbeoconcha</taxon>
        <taxon>Cerithioidea</taxon>
        <taxon>Batillariidae</taxon>
        <taxon>Batillaria</taxon>
    </lineage>
</organism>
<dbReference type="SUPFAM" id="SSF53474">
    <property type="entry name" value="alpha/beta-Hydrolases"/>
    <property type="match status" value="1"/>
</dbReference>
<reference evidence="1 2" key="1">
    <citation type="journal article" date="2023" name="Sci. Data">
        <title>Genome assembly of the Korean intertidal mud-creeper Batillaria attramentaria.</title>
        <authorList>
            <person name="Patra A.K."/>
            <person name="Ho P.T."/>
            <person name="Jun S."/>
            <person name="Lee S.J."/>
            <person name="Kim Y."/>
            <person name="Won Y.J."/>
        </authorList>
    </citation>
    <scope>NUCLEOTIDE SEQUENCE [LARGE SCALE GENOMIC DNA]</scope>
    <source>
        <strain evidence="1">Wonlab-2016</strain>
    </source>
</reference>
<dbReference type="Gene3D" id="3.40.50.1820">
    <property type="entry name" value="alpha/beta hydrolase"/>
    <property type="match status" value="1"/>
</dbReference>
<accession>A0ABD0LD70</accession>
<dbReference type="InterPro" id="IPR017395">
    <property type="entry name" value="Chlorophyllase-like"/>
</dbReference>
<gene>
    <name evidence="1" type="ORF">BaRGS_00011487</name>
</gene>
<dbReference type="Pfam" id="PF07224">
    <property type="entry name" value="Chlorophyllase"/>
    <property type="match status" value="1"/>
</dbReference>
<protein>
    <submittedName>
        <fullName evidence="1">Uncharacterized protein</fullName>
    </submittedName>
</protein>
<sequence length="362" mass="40130">MHAAAQESAGSFMPFSPTDSQVGLFQFKHFCSHWNANNEPFARGICFCNCLRSVCLLHCFTDNRQAAVRCADAIFIDKGDPYKLGPLTVGQLTIAQTIQGAPLHTAAFFPLQPGDYPPIFFVGGLDGLVPAELYEDVQARLASHGFVIFGVDTRFPVLQSDVNNPDVGADVTTLFTQLDWLRGYMEGRTEARIAWNSTVLMCHSAGCDSTLKMIQQNSTVAKASVFLEPYSNYADTTVTLKIPIFSYGTQLSEEGFAQCAVAGRDWRQFYKIFSCPRVLMEVKGFGHCDILDPMGWEACHLTHFCTTTNNSRNAEYRRFVQGVISAFLIGTLEGYTDSLGFILNRTRIPLELIDLQSDLSCL</sequence>
<keyword evidence="2" id="KW-1185">Reference proteome</keyword>
<comment type="caution">
    <text evidence="1">The sequence shown here is derived from an EMBL/GenBank/DDBJ whole genome shotgun (WGS) entry which is preliminary data.</text>
</comment>